<dbReference type="PANTHER" id="PTHR39179">
    <property type="entry name" value="SPORE COAT PROTEIN I"/>
    <property type="match status" value="1"/>
</dbReference>
<dbReference type="PANTHER" id="PTHR39179:SF3">
    <property type="entry name" value="COTS-RELATED PROTEIN"/>
    <property type="match status" value="1"/>
</dbReference>
<dbReference type="GO" id="GO:0016740">
    <property type="term" value="F:transferase activity"/>
    <property type="evidence" value="ECO:0007669"/>
    <property type="project" value="UniProtKB-KW"/>
</dbReference>
<proteinExistence type="predicted"/>
<dbReference type="Gene3D" id="3.30.200.20">
    <property type="entry name" value="Phosphorylase Kinase, domain 1"/>
    <property type="match status" value="1"/>
</dbReference>
<dbReference type="AlphaFoldDB" id="A0A1W6N6A0"/>
<reference evidence="2 3" key="1">
    <citation type="submission" date="2014-06" db="EMBL/GenBank/DDBJ databases">
        <title>The genome of the endonuclear symbiont Nucleicultrix amoebiphila.</title>
        <authorList>
            <person name="Schulz F."/>
            <person name="Horn M."/>
        </authorList>
    </citation>
    <scope>NUCLEOTIDE SEQUENCE [LARGE SCALE GENOMIC DNA]</scope>
    <source>
        <strain evidence="2 3">FS5</strain>
    </source>
</reference>
<dbReference type="InterPro" id="IPR047175">
    <property type="entry name" value="CotS-like"/>
</dbReference>
<gene>
    <name evidence="2" type="ORF">GQ61_09125</name>
</gene>
<dbReference type="InterPro" id="IPR011009">
    <property type="entry name" value="Kinase-like_dom_sf"/>
</dbReference>
<evidence type="ECO:0000259" key="1">
    <source>
        <dbReference type="Pfam" id="PF01636"/>
    </source>
</evidence>
<dbReference type="Pfam" id="PF01636">
    <property type="entry name" value="APH"/>
    <property type="match status" value="1"/>
</dbReference>
<evidence type="ECO:0000313" key="2">
    <source>
        <dbReference type="EMBL" id="ARN85420.1"/>
    </source>
</evidence>
<dbReference type="OrthoDB" id="241498at2"/>
<dbReference type="SUPFAM" id="SSF56112">
    <property type="entry name" value="Protein kinase-like (PK-like)"/>
    <property type="match status" value="1"/>
</dbReference>
<dbReference type="InterPro" id="IPR002575">
    <property type="entry name" value="Aminoglycoside_PTrfase"/>
</dbReference>
<dbReference type="RefSeq" id="WP_085784990.1">
    <property type="nucleotide sequence ID" value="NZ_CP008743.1"/>
</dbReference>
<dbReference type="Gene3D" id="1.20.58.840">
    <property type="match status" value="1"/>
</dbReference>
<dbReference type="KEGG" id="naf:GQ61_09125"/>
<keyword evidence="3" id="KW-1185">Reference proteome</keyword>
<accession>A0A1W6N6A0</accession>
<feature type="domain" description="Aminoglycoside phosphotransferase" evidence="1">
    <location>
        <begin position="33"/>
        <end position="236"/>
    </location>
</feature>
<dbReference type="GO" id="GO:0042601">
    <property type="term" value="C:endospore-forming forespore"/>
    <property type="evidence" value="ECO:0007669"/>
    <property type="project" value="TreeGrafter"/>
</dbReference>
<name>A0A1W6N6A0_9PROT</name>
<evidence type="ECO:0000313" key="3">
    <source>
        <dbReference type="Proteomes" id="UP000237351"/>
    </source>
</evidence>
<protein>
    <submittedName>
        <fullName evidence="2">Spectinomycin phosphotransferase</fullName>
    </submittedName>
</protein>
<dbReference type="Gene3D" id="1.10.510.10">
    <property type="entry name" value="Transferase(Phosphotransferase) domain 1"/>
    <property type="match status" value="1"/>
</dbReference>
<dbReference type="EMBL" id="CP008743">
    <property type="protein sequence ID" value="ARN85420.1"/>
    <property type="molecule type" value="Genomic_DNA"/>
</dbReference>
<sequence>MIEKPSLSEQRLIECLKINYGIEVATLTSLLLGADMHASVYKAQTHDQSSYFVKLKQEHPQDISTIIIGVLRNAGIQHIIPIVKTIHGKETQPIDDFTLIVSPFVGGCDGFSRDLTNDQWYTLGKVMKKIHDINVPGAIQATIRQESYSPKWRQAVRSLYPLIESEPKGDTIAVNLLTFMKQHIAAIHRLVDRAEQLAQMAQDQSPQFVLCHSDLHGGNILIDKNDTLYIVDWDDPILAPKERDLMFIGGGVANVWNKPHEQELFYKGYGKTDVNRTLLAYYRHERIVEDIALYGQQLLLTMAGGQDRSNWYQHFIAQFDPQGVVEIAFKTDEELTL</sequence>
<dbReference type="STRING" id="1414854.GQ61_09125"/>
<keyword evidence="2" id="KW-0808">Transferase</keyword>
<organism evidence="2 3">
    <name type="scientific">Candidatus Nucleicultrix amoebiphila FS5</name>
    <dbReference type="NCBI Taxonomy" id="1414854"/>
    <lineage>
        <taxon>Bacteria</taxon>
        <taxon>Pseudomonadati</taxon>
        <taxon>Pseudomonadota</taxon>
        <taxon>Alphaproteobacteria</taxon>
        <taxon>Holosporales</taxon>
        <taxon>Candidatus Nucleicultricaceae</taxon>
        <taxon>Candidatus Nucleicultrix</taxon>
    </lineage>
</organism>
<dbReference type="Proteomes" id="UP000237351">
    <property type="component" value="Chromosome"/>
</dbReference>